<name>A0A1P9WZ70_9BACT</name>
<dbReference type="EMBL" id="CP014263">
    <property type="protein sequence ID" value="AQG80680.1"/>
    <property type="molecule type" value="Genomic_DNA"/>
</dbReference>
<organism evidence="3 4">
    <name type="scientific">Spirosoma montaniterrae</name>
    <dbReference type="NCBI Taxonomy" id="1178516"/>
    <lineage>
        <taxon>Bacteria</taxon>
        <taxon>Pseudomonadati</taxon>
        <taxon>Bacteroidota</taxon>
        <taxon>Cytophagia</taxon>
        <taxon>Cytophagales</taxon>
        <taxon>Cytophagaceae</taxon>
        <taxon>Spirosoma</taxon>
    </lineage>
</organism>
<proteinExistence type="predicted"/>
<dbReference type="STRING" id="1178516.AWR27_15900"/>
<evidence type="ECO:0000313" key="4">
    <source>
        <dbReference type="Proteomes" id="UP000187941"/>
    </source>
</evidence>
<dbReference type="RefSeq" id="WP_077132109.1">
    <property type="nucleotide sequence ID" value="NZ_CP014263.1"/>
</dbReference>
<keyword evidence="1" id="KW-1133">Transmembrane helix</keyword>
<feature type="transmembrane region" description="Helical" evidence="1">
    <location>
        <begin position="189"/>
        <end position="208"/>
    </location>
</feature>
<reference evidence="3 4" key="1">
    <citation type="submission" date="2016-01" db="EMBL/GenBank/DDBJ databases">
        <authorList>
            <person name="Oliw E.H."/>
        </authorList>
    </citation>
    <scope>NUCLEOTIDE SEQUENCE [LARGE SCALE GENOMIC DNA]</scope>
    <source>
        <strain evidence="3 4">DY10</strain>
    </source>
</reference>
<gene>
    <name evidence="3" type="ORF">AWR27_15900</name>
</gene>
<dbReference type="AlphaFoldDB" id="A0A1P9WZ70"/>
<accession>A0A1P9WZ70</accession>
<feature type="domain" description="Chemotaxis methyl-accepting receptor HlyB-like 4HB MCP" evidence="2">
    <location>
        <begin position="17"/>
        <end position="184"/>
    </location>
</feature>
<dbReference type="KEGG" id="smon:AWR27_15900"/>
<protein>
    <recommendedName>
        <fullName evidence="2">Chemotaxis methyl-accepting receptor HlyB-like 4HB MCP domain-containing protein</fullName>
    </recommendedName>
</protein>
<evidence type="ECO:0000256" key="1">
    <source>
        <dbReference type="SAM" id="Phobius"/>
    </source>
</evidence>
<evidence type="ECO:0000313" key="3">
    <source>
        <dbReference type="EMBL" id="AQG80680.1"/>
    </source>
</evidence>
<dbReference type="Proteomes" id="UP000187941">
    <property type="component" value="Chromosome"/>
</dbReference>
<keyword evidence="1" id="KW-0812">Transmembrane</keyword>
<evidence type="ECO:0000259" key="2">
    <source>
        <dbReference type="Pfam" id="PF12729"/>
    </source>
</evidence>
<dbReference type="InterPro" id="IPR024478">
    <property type="entry name" value="HlyB_4HB_MCP"/>
</dbReference>
<keyword evidence="4" id="KW-1185">Reference proteome</keyword>
<dbReference type="Pfam" id="PF12729">
    <property type="entry name" value="4HB_MCP_1"/>
    <property type="match status" value="1"/>
</dbReference>
<sequence length="212" mass="23850">MNQPTQPRSRLRATLLLIGILGLILTSIFLSRSSVGQIEKSVASIYKDRLAPTAILVHLTSNLYGKRLVLENYLLSAERPDPTLLQGQMDRSDRHTDSLLTEFEQTRLTQREAEELRAFRQYITEYNQLEKQVLQQATTNRTQAQKMLFTGSGNTAFGQAATKLDELSALQLTVGEELLSESRSNVDHIYVFSALQIGLTLLIGIIVFRRGI</sequence>
<dbReference type="OrthoDB" id="1438991at2"/>
<keyword evidence="1" id="KW-0472">Membrane</keyword>